<dbReference type="GO" id="GO:0003924">
    <property type="term" value="F:GTPase activity"/>
    <property type="evidence" value="ECO:0007669"/>
    <property type="project" value="InterPro"/>
</dbReference>
<dbReference type="InterPro" id="IPR005225">
    <property type="entry name" value="Small_GTP-bd"/>
</dbReference>
<dbReference type="CDD" id="cd00154">
    <property type="entry name" value="Rab"/>
    <property type="match status" value="1"/>
</dbReference>
<dbReference type="Proteomes" id="UP000187209">
    <property type="component" value="Unassembled WGS sequence"/>
</dbReference>
<name>A0A1R2CQH3_9CILI</name>
<dbReference type="FunFam" id="3.40.50.300:FF:001329">
    <property type="entry name" value="Small GTP-binding protein, putative"/>
    <property type="match status" value="1"/>
</dbReference>
<dbReference type="PANTHER" id="PTHR47979">
    <property type="entry name" value="DRAB11-RELATED"/>
    <property type="match status" value="1"/>
</dbReference>
<dbReference type="SMART" id="SM00175">
    <property type="entry name" value="RAB"/>
    <property type="match status" value="1"/>
</dbReference>
<accession>A0A1R2CQH3</accession>
<evidence type="ECO:0000256" key="1">
    <source>
        <dbReference type="ARBA" id="ARBA00006270"/>
    </source>
</evidence>
<dbReference type="Pfam" id="PF00071">
    <property type="entry name" value="Ras"/>
    <property type="match status" value="1"/>
</dbReference>
<dbReference type="PROSITE" id="PS51420">
    <property type="entry name" value="RHO"/>
    <property type="match status" value="1"/>
</dbReference>
<dbReference type="Gene3D" id="3.40.50.300">
    <property type="entry name" value="P-loop containing nucleotide triphosphate hydrolases"/>
    <property type="match status" value="1"/>
</dbReference>
<comment type="caution">
    <text evidence="2">The sequence shown here is derived from an EMBL/GenBank/DDBJ whole genome shotgun (WGS) entry which is preliminary data.</text>
</comment>
<dbReference type="PRINTS" id="PR00449">
    <property type="entry name" value="RASTRNSFRMNG"/>
</dbReference>
<dbReference type="SMART" id="SM00176">
    <property type="entry name" value="RAN"/>
    <property type="match status" value="1"/>
</dbReference>
<evidence type="ECO:0000313" key="2">
    <source>
        <dbReference type="EMBL" id="OMJ91254.1"/>
    </source>
</evidence>
<dbReference type="InterPro" id="IPR027417">
    <property type="entry name" value="P-loop_NTPase"/>
</dbReference>
<dbReference type="PROSITE" id="PS51419">
    <property type="entry name" value="RAB"/>
    <property type="match status" value="1"/>
</dbReference>
<dbReference type="SMART" id="SM00174">
    <property type="entry name" value="RHO"/>
    <property type="match status" value="1"/>
</dbReference>
<dbReference type="InterPro" id="IPR001806">
    <property type="entry name" value="Small_GTPase"/>
</dbReference>
<dbReference type="SMART" id="SM00173">
    <property type="entry name" value="RAS"/>
    <property type="match status" value="1"/>
</dbReference>
<dbReference type="SUPFAM" id="SSF52540">
    <property type="entry name" value="P-loop containing nucleoside triphosphate hydrolases"/>
    <property type="match status" value="1"/>
</dbReference>
<keyword evidence="3" id="KW-1185">Reference proteome</keyword>
<gene>
    <name evidence="2" type="ORF">SteCoe_6232</name>
</gene>
<dbReference type="GO" id="GO:0005525">
    <property type="term" value="F:GTP binding"/>
    <property type="evidence" value="ECO:0007669"/>
    <property type="project" value="InterPro"/>
</dbReference>
<dbReference type="AlphaFoldDB" id="A0A1R2CQH3"/>
<dbReference type="PROSITE" id="PS51421">
    <property type="entry name" value="RAS"/>
    <property type="match status" value="1"/>
</dbReference>
<dbReference type="EMBL" id="MPUH01000085">
    <property type="protein sequence ID" value="OMJ91254.1"/>
    <property type="molecule type" value="Genomic_DNA"/>
</dbReference>
<evidence type="ECO:0000313" key="3">
    <source>
        <dbReference type="Proteomes" id="UP000187209"/>
    </source>
</evidence>
<comment type="similarity">
    <text evidence="1">Belongs to the small GTPase superfamily. Rab family.</text>
</comment>
<protein>
    <submittedName>
        <fullName evidence="2">Uncharacterized protein</fullName>
    </submittedName>
</protein>
<dbReference type="OrthoDB" id="9989112at2759"/>
<proteinExistence type="inferred from homology"/>
<dbReference type="InterPro" id="IPR050209">
    <property type="entry name" value="Rab_GTPases_membrane_traffic"/>
</dbReference>
<sequence>MESFSYLLKFIIVGDAGVGKSNIILQFATHTFENNYHSTIGIQYWTCMTSINDKVFKVHIWDIPDEERSRSEVQTYYQGAACVFIVYDITNRDSFTNITRWISEIREKGNKHVVIMLVGNKSDQMENRVVTMEEAIYLAGQNNIFLIETSAQTRTNIDQAFMTVISHIYENIEKGKYDFNYDLCGVKVGKN</sequence>
<reference evidence="2 3" key="1">
    <citation type="submission" date="2016-11" db="EMBL/GenBank/DDBJ databases">
        <title>The macronuclear genome of Stentor coeruleus: a giant cell with tiny introns.</title>
        <authorList>
            <person name="Slabodnick M."/>
            <person name="Ruby J.G."/>
            <person name="Reiff S.B."/>
            <person name="Swart E.C."/>
            <person name="Gosai S."/>
            <person name="Prabakaran S."/>
            <person name="Witkowska E."/>
            <person name="Larue G.E."/>
            <person name="Fisher S."/>
            <person name="Freeman R.M."/>
            <person name="Gunawardena J."/>
            <person name="Chu W."/>
            <person name="Stover N.A."/>
            <person name="Gregory B.D."/>
            <person name="Nowacki M."/>
            <person name="Derisi J."/>
            <person name="Roy S.W."/>
            <person name="Marshall W.F."/>
            <person name="Sood P."/>
        </authorList>
    </citation>
    <scope>NUCLEOTIDE SEQUENCE [LARGE SCALE GENOMIC DNA]</scope>
    <source>
        <strain evidence="2">WM001</strain>
    </source>
</reference>
<dbReference type="NCBIfam" id="TIGR00231">
    <property type="entry name" value="small_GTP"/>
    <property type="match status" value="1"/>
</dbReference>
<organism evidence="2 3">
    <name type="scientific">Stentor coeruleus</name>
    <dbReference type="NCBI Taxonomy" id="5963"/>
    <lineage>
        <taxon>Eukaryota</taxon>
        <taxon>Sar</taxon>
        <taxon>Alveolata</taxon>
        <taxon>Ciliophora</taxon>
        <taxon>Postciliodesmatophora</taxon>
        <taxon>Heterotrichea</taxon>
        <taxon>Heterotrichida</taxon>
        <taxon>Stentoridae</taxon>
        <taxon>Stentor</taxon>
    </lineage>
</organism>